<keyword evidence="6 7" id="KW-0961">Cell wall biogenesis/degradation</keyword>
<sequence>MKRILLLLTLYPVLLNASVDLVKVDKSENRMMLMENGQVITEYHVVFGENPKGHKFQEGDERTPEGRYTLDYKKEDSSFYRSMHISYPSAEDEAKAEELGVSPGGFIMVHGQKNGLGWLSFLFQRFNWTDGCIALTNSDMDDFMEKVDIGTPIEIQW</sequence>
<evidence type="ECO:0000256" key="3">
    <source>
        <dbReference type="ARBA" id="ARBA00022679"/>
    </source>
</evidence>
<comment type="caution">
    <text evidence="10">The sequence shown here is derived from an EMBL/GenBank/DDBJ whole genome shotgun (WGS) entry which is preliminary data.</text>
</comment>
<evidence type="ECO:0000256" key="6">
    <source>
        <dbReference type="ARBA" id="ARBA00023316"/>
    </source>
</evidence>
<reference evidence="10 11" key="1">
    <citation type="submission" date="2024-04" db="EMBL/GenBank/DDBJ databases">
        <title>Draft genome sequence of Thalassolituus maritimus NBRC 116585.</title>
        <authorList>
            <person name="Miyakawa T."/>
            <person name="Kusuya Y."/>
            <person name="Miura T."/>
        </authorList>
    </citation>
    <scope>NUCLEOTIDE SEQUENCE [LARGE SCALE GENOMIC DNA]</scope>
    <source>
        <strain evidence="10 11">5NW40-0001</strain>
    </source>
</reference>
<protein>
    <submittedName>
        <fullName evidence="10">L,D-transpeptidase family protein</fullName>
    </submittedName>
</protein>
<dbReference type="CDD" id="cd16913">
    <property type="entry name" value="YkuD_like"/>
    <property type="match status" value="1"/>
</dbReference>
<evidence type="ECO:0000256" key="2">
    <source>
        <dbReference type="ARBA" id="ARBA00005992"/>
    </source>
</evidence>
<evidence type="ECO:0000313" key="11">
    <source>
        <dbReference type="Proteomes" id="UP001481413"/>
    </source>
</evidence>
<dbReference type="EMBL" id="BAABWH010000011">
    <property type="protein sequence ID" value="GAA6146874.1"/>
    <property type="molecule type" value="Genomic_DNA"/>
</dbReference>
<evidence type="ECO:0000256" key="8">
    <source>
        <dbReference type="SAM" id="SignalP"/>
    </source>
</evidence>
<comment type="pathway">
    <text evidence="1 7">Cell wall biogenesis; peptidoglycan biosynthesis.</text>
</comment>
<proteinExistence type="inferred from homology"/>
<feature type="active site" description="Proton donor/acceptor" evidence="7">
    <location>
        <position position="110"/>
    </location>
</feature>
<dbReference type="SUPFAM" id="SSF141523">
    <property type="entry name" value="L,D-transpeptidase catalytic domain-like"/>
    <property type="match status" value="1"/>
</dbReference>
<dbReference type="Gene3D" id="2.40.440.10">
    <property type="entry name" value="L,D-transpeptidase catalytic domain-like"/>
    <property type="match status" value="1"/>
</dbReference>
<keyword evidence="5 7" id="KW-0573">Peptidoglycan synthesis</keyword>
<keyword evidence="3" id="KW-0808">Transferase</keyword>
<evidence type="ECO:0000256" key="4">
    <source>
        <dbReference type="ARBA" id="ARBA00022960"/>
    </source>
</evidence>
<dbReference type="Proteomes" id="UP001481413">
    <property type="component" value="Unassembled WGS sequence"/>
</dbReference>
<organism evidence="10 11">
    <name type="scientific">Thalassolituus maritimus</name>
    <dbReference type="NCBI Taxonomy" id="484498"/>
    <lineage>
        <taxon>Bacteria</taxon>
        <taxon>Pseudomonadati</taxon>
        <taxon>Pseudomonadota</taxon>
        <taxon>Gammaproteobacteria</taxon>
        <taxon>Oceanospirillales</taxon>
        <taxon>Oceanospirillaceae</taxon>
        <taxon>Thalassolituus</taxon>
    </lineage>
</organism>
<evidence type="ECO:0000256" key="1">
    <source>
        <dbReference type="ARBA" id="ARBA00004752"/>
    </source>
</evidence>
<dbReference type="PANTHER" id="PTHR36699:SF1">
    <property type="entry name" value="L,D-TRANSPEPTIDASE YAFK-RELATED"/>
    <property type="match status" value="1"/>
</dbReference>
<gene>
    <name evidence="10" type="ORF">NBRC116585_29940</name>
</gene>
<evidence type="ECO:0000256" key="7">
    <source>
        <dbReference type="PROSITE-ProRule" id="PRU01373"/>
    </source>
</evidence>
<feature type="active site" description="Nucleophile" evidence="7">
    <location>
        <position position="132"/>
    </location>
</feature>
<dbReference type="PROSITE" id="PS52029">
    <property type="entry name" value="LD_TPASE"/>
    <property type="match status" value="1"/>
</dbReference>
<dbReference type="RefSeq" id="WP_353296082.1">
    <property type="nucleotide sequence ID" value="NZ_BAABWH010000011.1"/>
</dbReference>
<dbReference type="InterPro" id="IPR038063">
    <property type="entry name" value="Transpep_catalytic_dom"/>
</dbReference>
<keyword evidence="11" id="KW-1185">Reference proteome</keyword>
<comment type="similarity">
    <text evidence="2">Belongs to the YkuD family.</text>
</comment>
<evidence type="ECO:0000313" key="10">
    <source>
        <dbReference type="EMBL" id="GAA6146874.1"/>
    </source>
</evidence>
<evidence type="ECO:0000256" key="5">
    <source>
        <dbReference type="ARBA" id="ARBA00022984"/>
    </source>
</evidence>
<dbReference type="Pfam" id="PF03734">
    <property type="entry name" value="YkuD"/>
    <property type="match status" value="1"/>
</dbReference>
<feature type="signal peptide" evidence="8">
    <location>
        <begin position="1"/>
        <end position="17"/>
    </location>
</feature>
<feature type="domain" description="L,D-TPase catalytic" evidence="9">
    <location>
        <begin position="20"/>
        <end position="156"/>
    </location>
</feature>
<keyword evidence="4 7" id="KW-0133">Cell shape</keyword>
<feature type="chain" id="PRO_5046848649" evidence="8">
    <location>
        <begin position="18"/>
        <end position="157"/>
    </location>
</feature>
<evidence type="ECO:0000259" key="9">
    <source>
        <dbReference type="PROSITE" id="PS52029"/>
    </source>
</evidence>
<keyword evidence="8" id="KW-0732">Signal</keyword>
<name>A0ABQ0A392_9GAMM</name>
<dbReference type="InterPro" id="IPR005490">
    <property type="entry name" value="LD_TPept_cat_dom"/>
</dbReference>
<accession>A0ABQ0A392</accession>
<dbReference type="PANTHER" id="PTHR36699">
    <property type="entry name" value="LD-TRANSPEPTIDASE"/>
    <property type="match status" value="1"/>
</dbReference>